<dbReference type="GO" id="GO:0009011">
    <property type="term" value="F:alpha-1,4-glucan glucosyltransferase (ADP-glucose donor) activity"/>
    <property type="evidence" value="ECO:0007669"/>
    <property type="project" value="UniProtKB-UniRule"/>
</dbReference>
<dbReference type="OrthoDB" id="9808590at2"/>
<evidence type="ECO:0000256" key="6">
    <source>
        <dbReference type="ARBA" id="ARBA00022679"/>
    </source>
</evidence>
<evidence type="ECO:0000259" key="9">
    <source>
        <dbReference type="Pfam" id="PF00534"/>
    </source>
</evidence>
<dbReference type="EMBL" id="LWRY01000248">
    <property type="protein sequence ID" value="OCX68779.1"/>
    <property type="molecule type" value="Genomic_DNA"/>
</dbReference>
<reference evidence="12 13" key="1">
    <citation type="journal article" date="2016" name="Int. J. Mol. Sci.">
        <title>Comparative genomics of the extreme acidophile Acidithiobacillus thiooxidans reveals intraspecific divergence and niche adaptation.</title>
        <authorList>
            <person name="Zhang X."/>
            <person name="Feng X."/>
            <person name="Tao J."/>
            <person name="Ma L."/>
            <person name="Xiao Y."/>
            <person name="Liang Y."/>
            <person name="Liu X."/>
            <person name="Yin H."/>
        </authorList>
    </citation>
    <scope>NUCLEOTIDE SEQUENCE [LARGE SCALE GENOMIC DNA]</scope>
    <source>
        <strain evidence="11 13">A02</strain>
        <strain evidence="12">DXS-W</strain>
    </source>
</reference>
<dbReference type="CDD" id="cd03791">
    <property type="entry name" value="GT5_Glycogen_synthase_DULL1-like"/>
    <property type="match status" value="1"/>
</dbReference>
<evidence type="ECO:0000256" key="8">
    <source>
        <dbReference type="HAMAP-Rule" id="MF_00484"/>
    </source>
</evidence>
<evidence type="ECO:0000313" key="11">
    <source>
        <dbReference type="EMBL" id="OCX68411.1"/>
    </source>
</evidence>
<evidence type="ECO:0000256" key="5">
    <source>
        <dbReference type="ARBA" id="ARBA00022676"/>
    </source>
</evidence>
<dbReference type="HAMAP" id="MF_00484">
    <property type="entry name" value="Glycogen_synth"/>
    <property type="match status" value="1"/>
</dbReference>
<evidence type="ECO:0000259" key="10">
    <source>
        <dbReference type="Pfam" id="PF08323"/>
    </source>
</evidence>
<accession>A0A1C2ILX9</accession>
<dbReference type="Proteomes" id="UP000095008">
    <property type="component" value="Unassembled WGS sequence"/>
</dbReference>
<evidence type="ECO:0000256" key="2">
    <source>
        <dbReference type="ARBA" id="ARBA00002764"/>
    </source>
</evidence>
<proteinExistence type="inferred from homology"/>
<dbReference type="GO" id="GO:0004373">
    <property type="term" value="F:alpha-1,4-glucan glucosyltransferase (UDP-glucose donor) activity"/>
    <property type="evidence" value="ECO:0007669"/>
    <property type="project" value="InterPro"/>
</dbReference>
<dbReference type="UniPathway" id="UPA00164"/>
<dbReference type="Pfam" id="PF08323">
    <property type="entry name" value="Glyco_transf_5"/>
    <property type="match status" value="1"/>
</dbReference>
<dbReference type="InterPro" id="IPR001296">
    <property type="entry name" value="Glyco_trans_1"/>
</dbReference>
<dbReference type="GO" id="GO:0005978">
    <property type="term" value="P:glycogen biosynthetic process"/>
    <property type="evidence" value="ECO:0007669"/>
    <property type="project" value="UniProtKB-UniRule"/>
</dbReference>
<feature type="binding site" evidence="8">
    <location>
        <position position="16"/>
    </location>
    <ligand>
        <name>ADP-alpha-D-glucose</name>
        <dbReference type="ChEBI" id="CHEBI:57498"/>
    </ligand>
</feature>
<dbReference type="Gene3D" id="3.40.50.2000">
    <property type="entry name" value="Glycogen Phosphorylase B"/>
    <property type="match status" value="2"/>
</dbReference>
<dbReference type="Proteomes" id="UP000094893">
    <property type="component" value="Unassembled WGS sequence"/>
</dbReference>
<keyword evidence="5 8" id="KW-0328">Glycosyltransferase</keyword>
<dbReference type="RefSeq" id="WP_024892946.1">
    <property type="nucleotide sequence ID" value="NZ_LWRY01000248.1"/>
</dbReference>
<dbReference type="SUPFAM" id="SSF53756">
    <property type="entry name" value="UDP-Glycosyltransferase/glycogen phosphorylase"/>
    <property type="match status" value="1"/>
</dbReference>
<evidence type="ECO:0000313" key="13">
    <source>
        <dbReference type="Proteomes" id="UP000094893"/>
    </source>
</evidence>
<comment type="function">
    <text evidence="2 8">Synthesizes alpha-1,4-glucan chains using ADP-glucose.</text>
</comment>
<evidence type="ECO:0000256" key="4">
    <source>
        <dbReference type="ARBA" id="ARBA00010281"/>
    </source>
</evidence>
<dbReference type="eggNOG" id="COG0297">
    <property type="taxonomic scope" value="Bacteria"/>
</dbReference>
<keyword evidence="6 8" id="KW-0808">Transferase</keyword>
<comment type="caution">
    <text evidence="12">The sequence shown here is derived from an EMBL/GenBank/DDBJ whole genome shotgun (WGS) entry which is preliminary data.</text>
</comment>
<evidence type="ECO:0000313" key="12">
    <source>
        <dbReference type="EMBL" id="OCX68779.1"/>
    </source>
</evidence>
<evidence type="ECO:0000313" key="14">
    <source>
        <dbReference type="Proteomes" id="UP000095008"/>
    </source>
</evidence>
<organism evidence="12 14">
    <name type="scientific">Acidithiobacillus thiooxidans</name>
    <name type="common">Thiobacillus thiooxidans</name>
    <dbReference type="NCBI Taxonomy" id="930"/>
    <lineage>
        <taxon>Bacteria</taxon>
        <taxon>Pseudomonadati</taxon>
        <taxon>Pseudomonadota</taxon>
        <taxon>Acidithiobacillia</taxon>
        <taxon>Acidithiobacillales</taxon>
        <taxon>Acidithiobacillaceae</taxon>
        <taxon>Acidithiobacillus</taxon>
    </lineage>
</organism>
<protein>
    <recommendedName>
        <fullName evidence="8">Glycogen synthase</fullName>
        <ecNumber evidence="8">2.4.1.21</ecNumber>
    </recommendedName>
    <alternativeName>
        <fullName evidence="8">Starch [bacterial glycogen] synthase</fullName>
    </alternativeName>
</protein>
<keyword evidence="14" id="KW-1185">Reference proteome</keyword>
<dbReference type="Pfam" id="PF00534">
    <property type="entry name" value="Glycos_transf_1"/>
    <property type="match status" value="1"/>
</dbReference>
<dbReference type="AlphaFoldDB" id="A0A1C2ILX9"/>
<feature type="domain" description="Glycosyl transferase family 1" evidence="9">
    <location>
        <begin position="295"/>
        <end position="443"/>
    </location>
</feature>
<dbReference type="EC" id="2.4.1.21" evidence="8"/>
<comment type="similarity">
    <text evidence="4 8">Belongs to the glycosyltransferase 1 family. Bacterial/plant glycogen synthase subfamily.</text>
</comment>
<comment type="catalytic activity">
    <reaction evidence="1 8">
        <text>[(1-&gt;4)-alpha-D-glucosyl](n) + ADP-alpha-D-glucose = [(1-&gt;4)-alpha-D-glucosyl](n+1) + ADP + H(+)</text>
        <dbReference type="Rhea" id="RHEA:18189"/>
        <dbReference type="Rhea" id="RHEA-COMP:9584"/>
        <dbReference type="Rhea" id="RHEA-COMP:9587"/>
        <dbReference type="ChEBI" id="CHEBI:15378"/>
        <dbReference type="ChEBI" id="CHEBI:15444"/>
        <dbReference type="ChEBI" id="CHEBI:57498"/>
        <dbReference type="ChEBI" id="CHEBI:456216"/>
        <dbReference type="EC" id="2.4.1.21"/>
    </reaction>
</comment>
<gene>
    <name evidence="8" type="primary">glgA</name>
    <name evidence="12" type="ORF">A6M23_17185</name>
    <name evidence="11" type="ORF">A6P07_18265</name>
</gene>
<dbReference type="PANTHER" id="PTHR45825">
    <property type="entry name" value="GRANULE-BOUND STARCH SYNTHASE 1, CHLOROPLASTIC/AMYLOPLASTIC"/>
    <property type="match status" value="1"/>
</dbReference>
<dbReference type="STRING" id="930.GCA_002079865_03601"/>
<evidence type="ECO:0000256" key="7">
    <source>
        <dbReference type="ARBA" id="ARBA00023056"/>
    </source>
</evidence>
<sequence length="487" mass="54794">MLQVLFVLSEMVPYSKTGGLADVGGALPLALQQLGVDVRILVPWYGRPDLHEMHWFCSVNTPYSQEAAELWITPSRPGIFFLRYPDYYERDGGPYQNAQGQDWPDNPRRFALLNRVAVEMAQGRVSGLDWRPDLVHVNDWQTGLVPYLLDLETRIGSPRPATLFTIHNLAYQGRFDPAIMAELHLPAEDFHWQGTELYGAFSFIKAGLIYSDQISTVSPTYAREIQTEAFGMGLQGLLQQRSAQLTGILNGIDEVHWNPRADPYLPAHYNARSLVGKSQCKAQLQQSLGLEAQPDVFLLGMISRLVEQKGIDMVLDILPDLLQRGMQVTILGSGEKYFEARLQELAAVHPGRLAVRIAFDEGLSHRIEAGVDAFLMPSRFEPCGLNQMYSLRYGTLPIVHHTGGLADTVVDAGDFARDEERNGFVFSFAHSDDLHHAVLRAAALHREKAAWRHLQKQAMAANHSWEHAALSYLELYRQILERRKSAQ</sequence>
<dbReference type="InterPro" id="IPR011835">
    <property type="entry name" value="GS/SS"/>
</dbReference>
<feature type="domain" description="Starch synthase catalytic" evidence="10">
    <location>
        <begin position="3"/>
        <end position="240"/>
    </location>
</feature>
<comment type="pathway">
    <text evidence="3 8">Glycan biosynthesis; glycogen biosynthesis.</text>
</comment>
<keyword evidence="7 8" id="KW-0320">Glycogen biosynthesis</keyword>
<name>A0A1C2ILX9_ACITH</name>
<dbReference type="InterPro" id="IPR013534">
    <property type="entry name" value="Starch_synth_cat_dom"/>
</dbReference>
<dbReference type="NCBIfam" id="NF001899">
    <property type="entry name" value="PRK00654.1-2"/>
    <property type="match status" value="1"/>
</dbReference>
<dbReference type="NCBIfam" id="TIGR02095">
    <property type="entry name" value="glgA"/>
    <property type="match status" value="1"/>
</dbReference>
<dbReference type="EMBL" id="LWSA01000300">
    <property type="protein sequence ID" value="OCX68411.1"/>
    <property type="molecule type" value="Genomic_DNA"/>
</dbReference>
<dbReference type="PANTHER" id="PTHR45825:SF11">
    <property type="entry name" value="ALPHA AMYLASE DOMAIN-CONTAINING PROTEIN"/>
    <property type="match status" value="1"/>
</dbReference>
<evidence type="ECO:0000256" key="1">
    <source>
        <dbReference type="ARBA" id="ARBA00001478"/>
    </source>
</evidence>
<evidence type="ECO:0000256" key="3">
    <source>
        <dbReference type="ARBA" id="ARBA00004964"/>
    </source>
</evidence>